<dbReference type="EMBL" id="JAODUO010000308">
    <property type="protein sequence ID" value="KAK2183518.1"/>
    <property type="molecule type" value="Genomic_DNA"/>
</dbReference>
<name>A0AAD9NW43_RIDPI</name>
<keyword evidence="2" id="KW-1185">Reference proteome</keyword>
<sequence>MTVSGVYAVLLTAEDRAGNIQTARRFLIFDNVYVVTINTASDKQLFVDSAAVNTTYTWVTSLQAPDFTGVNPIPNVNAIVKYDIYHDVDHQGGRTLTAPGTWRAVPDFRNETIKLQVPRIDADSIRVWIRGWDVMGNWKVDSVLVHVDSTPPIIEDVYFSRHGRTHLAVLHSTALHGIT</sequence>
<gene>
    <name evidence="1" type="ORF">NP493_308g01004</name>
</gene>
<organism evidence="1 2">
    <name type="scientific">Ridgeia piscesae</name>
    <name type="common">Tubeworm</name>
    <dbReference type="NCBI Taxonomy" id="27915"/>
    <lineage>
        <taxon>Eukaryota</taxon>
        <taxon>Metazoa</taxon>
        <taxon>Spiralia</taxon>
        <taxon>Lophotrochozoa</taxon>
        <taxon>Annelida</taxon>
        <taxon>Polychaeta</taxon>
        <taxon>Sedentaria</taxon>
        <taxon>Canalipalpata</taxon>
        <taxon>Sabellida</taxon>
        <taxon>Siboglinidae</taxon>
        <taxon>Ridgeia</taxon>
    </lineage>
</organism>
<dbReference type="AlphaFoldDB" id="A0AAD9NW43"/>
<accession>A0AAD9NW43</accession>
<protein>
    <submittedName>
        <fullName evidence="1">Uncharacterized protein</fullName>
    </submittedName>
</protein>
<evidence type="ECO:0000313" key="1">
    <source>
        <dbReference type="EMBL" id="KAK2183518.1"/>
    </source>
</evidence>
<evidence type="ECO:0000313" key="2">
    <source>
        <dbReference type="Proteomes" id="UP001209878"/>
    </source>
</evidence>
<dbReference type="PANTHER" id="PTHR16897:SF2">
    <property type="entry name" value="OS03G0226600 PROTEIN"/>
    <property type="match status" value="1"/>
</dbReference>
<comment type="caution">
    <text evidence="1">The sequence shown here is derived from an EMBL/GenBank/DDBJ whole genome shotgun (WGS) entry which is preliminary data.</text>
</comment>
<proteinExistence type="predicted"/>
<dbReference type="Proteomes" id="UP001209878">
    <property type="component" value="Unassembled WGS sequence"/>
</dbReference>
<reference evidence="1" key="1">
    <citation type="journal article" date="2023" name="Mol. Biol. Evol.">
        <title>Third-Generation Sequencing Reveals the Adaptive Role of the Epigenome in Three Deep-Sea Polychaetes.</title>
        <authorList>
            <person name="Perez M."/>
            <person name="Aroh O."/>
            <person name="Sun Y."/>
            <person name="Lan Y."/>
            <person name="Juniper S.K."/>
            <person name="Young C.R."/>
            <person name="Angers B."/>
            <person name="Qian P.Y."/>
        </authorList>
    </citation>
    <scope>NUCLEOTIDE SEQUENCE</scope>
    <source>
        <strain evidence="1">R07B-5</strain>
    </source>
</reference>
<dbReference type="PANTHER" id="PTHR16897">
    <property type="entry name" value="OS10G0105400 PROTEIN"/>
    <property type="match status" value="1"/>
</dbReference>